<dbReference type="Pfam" id="PF24705">
    <property type="entry name" value="DUF7668"/>
    <property type="match status" value="1"/>
</dbReference>
<protein>
    <recommendedName>
        <fullName evidence="1">DUF7668 domain-containing protein</fullName>
    </recommendedName>
</protein>
<evidence type="ECO:0000313" key="2">
    <source>
        <dbReference type="EMBL" id="MCS4557305.1"/>
    </source>
</evidence>
<comment type="caution">
    <text evidence="2">The sequence shown here is derived from an EMBL/GenBank/DDBJ whole genome shotgun (WGS) entry which is preliminary data.</text>
</comment>
<keyword evidence="3" id="KW-1185">Reference proteome</keyword>
<evidence type="ECO:0000259" key="1">
    <source>
        <dbReference type="Pfam" id="PF24705"/>
    </source>
</evidence>
<proteinExistence type="predicted"/>
<name>A0ABT2FLV1_9GAMM</name>
<reference evidence="3" key="2">
    <citation type="submission" date="2023-07" db="EMBL/GenBank/DDBJ databases">
        <title>Shewanella mangrovi sp. nov., an acetaldehyde- degrading bacterium isolated from mangrove sediment.</title>
        <authorList>
            <person name="Liu Y."/>
        </authorList>
    </citation>
    <scope>NUCLEOTIDE SEQUENCE [LARGE SCALE GENOMIC DNA]</scope>
    <source>
        <strain evidence="3">C32</strain>
    </source>
</reference>
<feature type="domain" description="DUF7668" evidence="1">
    <location>
        <begin position="81"/>
        <end position="130"/>
    </location>
</feature>
<dbReference type="Proteomes" id="UP001201549">
    <property type="component" value="Unassembled WGS sequence"/>
</dbReference>
<evidence type="ECO:0000313" key="3">
    <source>
        <dbReference type="Proteomes" id="UP001201549"/>
    </source>
</evidence>
<dbReference type="InterPro" id="IPR056085">
    <property type="entry name" value="DUF7668"/>
</dbReference>
<dbReference type="RefSeq" id="WP_238896783.1">
    <property type="nucleotide sequence ID" value="NZ_JAKOGG010000008.1"/>
</dbReference>
<dbReference type="EMBL" id="JAKOGG010000008">
    <property type="protein sequence ID" value="MCS4557305.1"/>
    <property type="molecule type" value="Genomic_DNA"/>
</dbReference>
<gene>
    <name evidence="2" type="ORF">L9G74_12705</name>
</gene>
<sequence length="130" mass="14854">MLTKPTIDATEQQLLDFVHQWVKMCAAGHIEAAFALLDVPEDESRHIWIPEDIREITFDHFDDEQYPSITDPDTVKGNLRSDVFTYNDGSGWGIEYDLPLNGVVSDFTLMFDLIKHDGDLLVILDDCHVM</sequence>
<organism evidence="2 3">
    <name type="scientific">Shewanella electrica</name>
    <dbReference type="NCBI Taxonomy" id="515560"/>
    <lineage>
        <taxon>Bacteria</taxon>
        <taxon>Pseudomonadati</taxon>
        <taxon>Pseudomonadota</taxon>
        <taxon>Gammaproteobacteria</taxon>
        <taxon>Alteromonadales</taxon>
        <taxon>Shewanellaceae</taxon>
        <taxon>Shewanella</taxon>
    </lineage>
</organism>
<accession>A0ABT2FLV1</accession>
<reference evidence="2 3" key="1">
    <citation type="submission" date="2022-02" db="EMBL/GenBank/DDBJ databases">
        <authorList>
            <person name="Zhuang L."/>
        </authorList>
    </citation>
    <scope>NUCLEOTIDE SEQUENCE [LARGE SCALE GENOMIC DNA]</scope>
    <source>
        <strain evidence="2 3">C32</strain>
    </source>
</reference>